<evidence type="ECO:0000313" key="3">
    <source>
        <dbReference type="Proteomes" id="UP001339911"/>
    </source>
</evidence>
<gene>
    <name evidence="2" type="ORF">V1634_34215</name>
</gene>
<reference evidence="2 3" key="1">
    <citation type="submission" date="2024-01" db="EMBL/GenBank/DDBJ databases">
        <title>Genome insights into Plantactinospora veratri sp. nov.</title>
        <authorList>
            <person name="Wang L."/>
        </authorList>
    </citation>
    <scope>NUCLEOTIDE SEQUENCE [LARGE SCALE GENOMIC DNA]</scope>
    <source>
        <strain evidence="2 3">NEAU-FHS4</strain>
    </source>
</reference>
<accession>A0ABU7SQQ9</accession>
<dbReference type="Proteomes" id="UP001339911">
    <property type="component" value="Unassembled WGS sequence"/>
</dbReference>
<organism evidence="2 3">
    <name type="scientific">Plantactinospora veratri</name>
    <dbReference type="NCBI Taxonomy" id="1436122"/>
    <lineage>
        <taxon>Bacteria</taxon>
        <taxon>Bacillati</taxon>
        <taxon>Actinomycetota</taxon>
        <taxon>Actinomycetes</taxon>
        <taxon>Micromonosporales</taxon>
        <taxon>Micromonosporaceae</taxon>
        <taxon>Plantactinospora</taxon>
    </lineage>
</organism>
<sequence length="214" mass="21976">MTDHWGGWSADEPEFGGPEGEDFGDLTPDQPDDGFPVEGFGAADPDPGDLPGAPADPPMPLGYDDLPTAPSADPYAEADPYPAEESGFGPDGYPEVPAEVGFGAADPPVGADPDLDPYADTGPSWWESTDLPDLGAPPEPVDGFPWADPALLGQPVDAVPAPPSAPDTGTVAPDELAGYAGEELPADGDPWAALAASDDPATSTLARFWLPEER</sequence>
<evidence type="ECO:0000313" key="2">
    <source>
        <dbReference type="EMBL" id="MEE6311897.1"/>
    </source>
</evidence>
<comment type="caution">
    <text evidence="2">The sequence shown here is derived from an EMBL/GenBank/DDBJ whole genome shotgun (WGS) entry which is preliminary data.</text>
</comment>
<evidence type="ECO:0000256" key="1">
    <source>
        <dbReference type="SAM" id="MobiDB-lite"/>
    </source>
</evidence>
<feature type="region of interest" description="Disordered" evidence="1">
    <location>
        <begin position="1"/>
        <end position="173"/>
    </location>
</feature>
<proteinExistence type="predicted"/>
<dbReference type="RefSeq" id="WP_331211778.1">
    <property type="nucleotide sequence ID" value="NZ_JAZGQL010000038.1"/>
</dbReference>
<dbReference type="EMBL" id="JAZGQL010000038">
    <property type="protein sequence ID" value="MEE6311897.1"/>
    <property type="molecule type" value="Genomic_DNA"/>
</dbReference>
<feature type="compositionally biased region" description="Acidic residues" evidence="1">
    <location>
        <begin position="11"/>
        <end position="24"/>
    </location>
</feature>
<feature type="compositionally biased region" description="Low complexity" evidence="1">
    <location>
        <begin position="69"/>
        <end position="86"/>
    </location>
</feature>
<keyword evidence="3" id="KW-1185">Reference proteome</keyword>
<protein>
    <submittedName>
        <fullName evidence="2">Uncharacterized protein</fullName>
    </submittedName>
</protein>
<feature type="compositionally biased region" description="Low complexity" evidence="1">
    <location>
        <begin position="41"/>
        <end position="53"/>
    </location>
</feature>
<name>A0ABU7SQQ9_9ACTN</name>